<dbReference type="Pfam" id="PF20119">
    <property type="entry name" value="DUF6509"/>
    <property type="match status" value="1"/>
</dbReference>
<dbReference type="EMBL" id="VYKL01000026">
    <property type="protein sequence ID" value="KAA9021740.1"/>
    <property type="molecule type" value="Genomic_DNA"/>
</dbReference>
<name>A0A5J5HME8_9BACI</name>
<evidence type="ECO:0000313" key="2">
    <source>
        <dbReference type="Proteomes" id="UP000326671"/>
    </source>
</evidence>
<evidence type="ECO:0000313" key="1">
    <source>
        <dbReference type="EMBL" id="KAA9021740.1"/>
    </source>
</evidence>
<dbReference type="InterPro" id="IPR045424">
    <property type="entry name" value="DUF6509"/>
</dbReference>
<sequence>MNITEYTVEQIKDPTGILAGERYELFLTIEVPEDDELYNENGLQLKVLFFVDGEQAKILNYHFYDSIENKYLEFALEDEEEKMVHDFCLTHYHEAE</sequence>
<dbReference type="OrthoDB" id="2736409at2"/>
<organism evidence="1 2">
    <name type="scientific">Niallia endozanthoxylica</name>
    <dbReference type="NCBI Taxonomy" id="2036016"/>
    <lineage>
        <taxon>Bacteria</taxon>
        <taxon>Bacillati</taxon>
        <taxon>Bacillota</taxon>
        <taxon>Bacilli</taxon>
        <taxon>Bacillales</taxon>
        <taxon>Bacillaceae</taxon>
        <taxon>Niallia</taxon>
    </lineage>
</organism>
<proteinExistence type="predicted"/>
<protein>
    <submittedName>
        <fullName evidence="1">Pullulanase</fullName>
    </submittedName>
</protein>
<dbReference type="AlphaFoldDB" id="A0A5J5HME8"/>
<keyword evidence="2" id="KW-1185">Reference proteome</keyword>
<gene>
    <name evidence="1" type="ORF">F4V44_17345</name>
</gene>
<dbReference type="RefSeq" id="WP_150441267.1">
    <property type="nucleotide sequence ID" value="NZ_VYKL01000026.1"/>
</dbReference>
<dbReference type="Proteomes" id="UP000326671">
    <property type="component" value="Unassembled WGS sequence"/>
</dbReference>
<accession>A0A5J5HME8</accession>
<comment type="caution">
    <text evidence="1">The sequence shown here is derived from an EMBL/GenBank/DDBJ whole genome shotgun (WGS) entry which is preliminary data.</text>
</comment>
<reference evidence="1 2" key="1">
    <citation type="submission" date="2019-09" db="EMBL/GenBank/DDBJ databases">
        <title>Whole genome sequences of isolates from the Mars Exploration Rovers.</title>
        <authorList>
            <person name="Seuylemezian A."/>
            <person name="Vaishampayan P."/>
        </authorList>
    </citation>
    <scope>NUCLEOTIDE SEQUENCE [LARGE SCALE GENOMIC DNA]</scope>
    <source>
        <strain evidence="1 2">MER_TA_151</strain>
    </source>
</reference>